<keyword evidence="2" id="KW-1185">Reference proteome</keyword>
<name>A0A1E7X5E9_9BURK</name>
<dbReference type="EMBL" id="LROM01000053">
    <property type="protein sequence ID" value="OFA07944.1"/>
    <property type="molecule type" value="Genomic_DNA"/>
</dbReference>
<dbReference type="PATRIC" id="fig|762836.4.peg.1002"/>
<dbReference type="RefSeq" id="WP_070246708.1">
    <property type="nucleotide sequence ID" value="NZ_LROM01000053.1"/>
</dbReference>
<protein>
    <recommendedName>
        <fullName evidence="3">Histidine kinase</fullName>
    </recommendedName>
</protein>
<gene>
    <name evidence="1" type="ORF">DUPY_09520</name>
</gene>
<dbReference type="Proteomes" id="UP000175989">
    <property type="component" value="Unassembled WGS sequence"/>
</dbReference>
<evidence type="ECO:0008006" key="3">
    <source>
        <dbReference type="Google" id="ProtNLM"/>
    </source>
</evidence>
<evidence type="ECO:0000313" key="2">
    <source>
        <dbReference type="Proteomes" id="UP000175989"/>
    </source>
</evidence>
<organism evidence="1 2">
    <name type="scientific">Duganella phyllosphaerae</name>
    <dbReference type="NCBI Taxonomy" id="762836"/>
    <lineage>
        <taxon>Bacteria</taxon>
        <taxon>Pseudomonadati</taxon>
        <taxon>Pseudomonadota</taxon>
        <taxon>Betaproteobacteria</taxon>
        <taxon>Burkholderiales</taxon>
        <taxon>Oxalobacteraceae</taxon>
        <taxon>Telluria group</taxon>
        <taxon>Duganella</taxon>
    </lineage>
</organism>
<accession>A0A1E7X5E9</accession>
<dbReference type="AlphaFoldDB" id="A0A1E7X5E9"/>
<evidence type="ECO:0000313" key="1">
    <source>
        <dbReference type="EMBL" id="OFA07944.1"/>
    </source>
</evidence>
<proteinExistence type="predicted"/>
<dbReference type="OrthoDB" id="8772976at2"/>
<sequence>MRPAAVSDPAPDPGADAPLRARASILARLNHDLRTPLAQIAARARGAGLDDIVALAQRQLAWLGDLCACARYEVTPPELAPAPAYLHALMQAHGVRHDPQSLPGLALLDARLLAQVLERVALHAGVPLALEVEAAGDGALVLAFRTCNGAGSDSNTVAHDDVADSGARAHRGSGTVIAGGAGQAVMWADVSTTLERDDIAPGLVLAAQLVRAMGSCLQQAGAALGFVIIAAPADEELAMPPPPFSARDEPPVPFGDGLTVLLCEPHEAMRDYLTEVFDSAGFTLCYDAAELNGALPALVICADADADDASAHAHERAPRLLHALLPPARPQAFDVVLFKPAPAQQLLDAARRLVKQRMTTATDDRR</sequence>
<reference evidence="2" key="1">
    <citation type="journal article" date="2016" name="Front. Microbiol.">
        <title>Molecular Keys to the Janthinobacterium and Duganella spp. Interaction with the Plant Pathogen Fusarium graminearum.</title>
        <authorList>
            <person name="Haack F.S."/>
            <person name="Poehlein A."/>
            <person name="Kroger C."/>
            <person name="Voigt C.A."/>
            <person name="Piepenbring M."/>
            <person name="Bode H.B."/>
            <person name="Daniel R."/>
            <person name="Schafer W."/>
            <person name="Streit W.R."/>
        </authorList>
    </citation>
    <scope>NUCLEOTIDE SEQUENCE [LARGE SCALE GENOMIC DNA]</scope>
    <source>
        <strain evidence="2">T54</strain>
    </source>
</reference>
<comment type="caution">
    <text evidence="1">The sequence shown here is derived from an EMBL/GenBank/DDBJ whole genome shotgun (WGS) entry which is preliminary data.</text>
</comment>